<feature type="domain" description="ABC transporter" evidence="11">
    <location>
        <begin position="721"/>
        <end position="973"/>
    </location>
</feature>
<organism evidence="12 13">
    <name type="scientific">Polysphondylium violaceum</name>
    <dbReference type="NCBI Taxonomy" id="133409"/>
    <lineage>
        <taxon>Eukaryota</taxon>
        <taxon>Amoebozoa</taxon>
        <taxon>Evosea</taxon>
        <taxon>Eumycetozoa</taxon>
        <taxon>Dictyostelia</taxon>
        <taxon>Dictyosteliales</taxon>
        <taxon>Dictyosteliaceae</taxon>
        <taxon>Polysphondylium</taxon>
    </lineage>
</organism>
<evidence type="ECO:0000313" key="12">
    <source>
        <dbReference type="EMBL" id="KAF2071086.1"/>
    </source>
</evidence>
<dbReference type="Pfam" id="PF00005">
    <property type="entry name" value="ABC_tran"/>
    <property type="match status" value="2"/>
</dbReference>
<dbReference type="PROSITE" id="PS50893">
    <property type="entry name" value="ABC_TRANSPORTER_2"/>
    <property type="match status" value="2"/>
</dbReference>
<dbReference type="Pfam" id="PF19055">
    <property type="entry name" value="ABC2_membrane_7"/>
    <property type="match status" value="1"/>
</dbReference>
<dbReference type="GO" id="GO:0140359">
    <property type="term" value="F:ABC-type transporter activity"/>
    <property type="evidence" value="ECO:0007669"/>
    <property type="project" value="InterPro"/>
</dbReference>
<evidence type="ECO:0000256" key="5">
    <source>
        <dbReference type="ARBA" id="ARBA00022741"/>
    </source>
</evidence>
<evidence type="ECO:0000256" key="10">
    <source>
        <dbReference type="SAM" id="Phobius"/>
    </source>
</evidence>
<dbReference type="Pfam" id="PF01061">
    <property type="entry name" value="ABC2_membrane"/>
    <property type="match status" value="2"/>
</dbReference>
<feature type="domain" description="ABC transporter" evidence="11">
    <location>
        <begin position="74"/>
        <end position="326"/>
    </location>
</feature>
<keyword evidence="5" id="KW-0547">Nucleotide-binding</keyword>
<dbReference type="Proteomes" id="UP000695562">
    <property type="component" value="Unassembled WGS sequence"/>
</dbReference>
<feature type="transmembrane region" description="Helical" evidence="10">
    <location>
        <begin position="558"/>
        <end position="578"/>
    </location>
</feature>
<dbReference type="InterPro" id="IPR013525">
    <property type="entry name" value="ABC2_TM"/>
</dbReference>
<feature type="transmembrane region" description="Helical" evidence="10">
    <location>
        <begin position="528"/>
        <end position="546"/>
    </location>
</feature>
<feature type="compositionally biased region" description="Polar residues" evidence="9">
    <location>
        <begin position="1"/>
        <end position="12"/>
    </location>
</feature>
<evidence type="ECO:0000313" key="13">
    <source>
        <dbReference type="Proteomes" id="UP000695562"/>
    </source>
</evidence>
<keyword evidence="3" id="KW-0813">Transport</keyword>
<comment type="similarity">
    <text evidence="2">Belongs to the ABC transporter superfamily. ABCG family. PDR (TC 3.A.1.205) subfamily.</text>
</comment>
<feature type="transmembrane region" description="Helical" evidence="10">
    <location>
        <begin position="1172"/>
        <end position="1196"/>
    </location>
</feature>
<evidence type="ECO:0000256" key="8">
    <source>
        <dbReference type="ARBA" id="ARBA00023136"/>
    </source>
</evidence>
<dbReference type="EMBL" id="AJWJ01000414">
    <property type="protein sequence ID" value="KAF2071086.1"/>
    <property type="molecule type" value="Genomic_DNA"/>
</dbReference>
<dbReference type="InterPro" id="IPR027417">
    <property type="entry name" value="P-loop_NTPase"/>
</dbReference>
<evidence type="ECO:0000256" key="2">
    <source>
        <dbReference type="ARBA" id="ARBA00006012"/>
    </source>
</evidence>
<proteinExistence type="inferred from homology"/>
<gene>
    <name evidence="12" type="ORF">CYY_007590</name>
</gene>
<dbReference type="SUPFAM" id="SSF52540">
    <property type="entry name" value="P-loop containing nucleoside triphosphate hydrolases"/>
    <property type="match status" value="2"/>
</dbReference>
<feature type="transmembrane region" description="Helical" evidence="10">
    <location>
        <begin position="1134"/>
        <end position="1160"/>
    </location>
</feature>
<dbReference type="GO" id="GO:0016887">
    <property type="term" value="F:ATP hydrolysis activity"/>
    <property type="evidence" value="ECO:0007669"/>
    <property type="project" value="InterPro"/>
</dbReference>
<dbReference type="OrthoDB" id="66620at2759"/>
<feature type="transmembrane region" description="Helical" evidence="10">
    <location>
        <begin position="658"/>
        <end position="685"/>
    </location>
</feature>
<evidence type="ECO:0000256" key="7">
    <source>
        <dbReference type="ARBA" id="ARBA00022989"/>
    </source>
</evidence>
<feature type="transmembrane region" description="Helical" evidence="10">
    <location>
        <begin position="1202"/>
        <end position="1222"/>
    </location>
</feature>
<dbReference type="GO" id="GO:0030587">
    <property type="term" value="P:sorocarp development"/>
    <property type="evidence" value="ECO:0007669"/>
    <property type="project" value="UniProtKB-ARBA"/>
</dbReference>
<dbReference type="CDD" id="cd03232">
    <property type="entry name" value="ABCG_PDR_domain2"/>
    <property type="match status" value="1"/>
</dbReference>
<dbReference type="InterPro" id="IPR003439">
    <property type="entry name" value="ABC_transporter-like_ATP-bd"/>
</dbReference>
<keyword evidence="7 10" id="KW-1133">Transmembrane helix</keyword>
<dbReference type="GO" id="GO:0005524">
    <property type="term" value="F:ATP binding"/>
    <property type="evidence" value="ECO:0007669"/>
    <property type="project" value="UniProtKB-KW"/>
</dbReference>
<dbReference type="InterPro" id="IPR043926">
    <property type="entry name" value="ABCG_dom"/>
</dbReference>
<dbReference type="PROSITE" id="PS00211">
    <property type="entry name" value="ABC_TRANSPORTER_1"/>
    <property type="match status" value="1"/>
</dbReference>
<evidence type="ECO:0000256" key="9">
    <source>
        <dbReference type="SAM" id="MobiDB-lite"/>
    </source>
</evidence>
<evidence type="ECO:0000259" key="11">
    <source>
        <dbReference type="PROSITE" id="PS50893"/>
    </source>
</evidence>
<feature type="transmembrane region" description="Helical" evidence="10">
    <location>
        <begin position="1060"/>
        <end position="1081"/>
    </location>
</feature>
<dbReference type="GO" id="GO:0016020">
    <property type="term" value="C:membrane"/>
    <property type="evidence" value="ECO:0007669"/>
    <property type="project" value="UniProtKB-SubCell"/>
</dbReference>
<keyword evidence="6" id="KW-0067">ATP-binding</keyword>
<dbReference type="InterPro" id="IPR003593">
    <property type="entry name" value="AAA+_ATPase"/>
</dbReference>
<accession>A0A8J4UQS6</accession>
<dbReference type="Gene3D" id="3.40.50.300">
    <property type="entry name" value="P-loop containing nucleotide triphosphate hydrolases"/>
    <property type="match status" value="2"/>
</dbReference>
<name>A0A8J4UQS6_9MYCE</name>
<evidence type="ECO:0000256" key="4">
    <source>
        <dbReference type="ARBA" id="ARBA00022692"/>
    </source>
</evidence>
<keyword evidence="4 10" id="KW-0812">Transmembrane</keyword>
<dbReference type="InterPro" id="IPR017871">
    <property type="entry name" value="ABC_transporter-like_CS"/>
</dbReference>
<reference evidence="12" key="1">
    <citation type="submission" date="2020-01" db="EMBL/GenBank/DDBJ databases">
        <title>Development of genomics and gene disruption for Polysphondylium violaceum indicates a role for the polyketide synthase stlB in stalk morphogenesis.</title>
        <authorList>
            <person name="Narita B."/>
            <person name="Kawabe Y."/>
            <person name="Kin K."/>
            <person name="Saito T."/>
            <person name="Gibbs R."/>
            <person name="Kuspa A."/>
            <person name="Muzny D."/>
            <person name="Queller D."/>
            <person name="Richards S."/>
            <person name="Strassman J."/>
            <person name="Sucgang R."/>
            <person name="Worley K."/>
            <person name="Schaap P."/>
        </authorList>
    </citation>
    <scope>NUCLEOTIDE SEQUENCE</scope>
    <source>
        <strain evidence="12">QSvi11</strain>
    </source>
</reference>
<dbReference type="PANTHER" id="PTHR19241">
    <property type="entry name" value="ATP-BINDING CASSETTE TRANSPORTER"/>
    <property type="match status" value="1"/>
</dbReference>
<evidence type="ECO:0000256" key="1">
    <source>
        <dbReference type="ARBA" id="ARBA00004141"/>
    </source>
</evidence>
<comment type="caution">
    <text evidence="12">The sequence shown here is derived from an EMBL/GenBank/DDBJ whole genome shotgun (WGS) entry which is preliminary data.</text>
</comment>
<feature type="region of interest" description="Disordered" evidence="9">
    <location>
        <begin position="1"/>
        <end position="26"/>
    </location>
</feature>
<evidence type="ECO:0000256" key="6">
    <source>
        <dbReference type="ARBA" id="ARBA00022840"/>
    </source>
</evidence>
<evidence type="ECO:0000256" key="3">
    <source>
        <dbReference type="ARBA" id="ARBA00022448"/>
    </source>
</evidence>
<protein>
    <recommendedName>
        <fullName evidence="11">ABC transporter domain-containing protein</fullName>
    </recommendedName>
</protein>
<feature type="transmembrane region" description="Helical" evidence="10">
    <location>
        <begin position="452"/>
        <end position="472"/>
    </location>
</feature>
<keyword evidence="13" id="KW-1185">Reference proteome</keyword>
<feature type="transmembrane region" description="Helical" evidence="10">
    <location>
        <begin position="1093"/>
        <end position="1114"/>
    </location>
</feature>
<comment type="subcellular location">
    <subcellularLocation>
        <location evidence="1">Membrane</location>
        <topology evidence="1">Multi-pass membrane protein</topology>
    </subcellularLocation>
</comment>
<feature type="transmembrane region" description="Helical" evidence="10">
    <location>
        <begin position="1300"/>
        <end position="1320"/>
    </location>
</feature>
<keyword evidence="8 10" id="KW-0472">Membrane</keyword>
<feature type="transmembrane region" description="Helical" evidence="10">
    <location>
        <begin position="492"/>
        <end position="516"/>
    </location>
</feature>
<feature type="transmembrane region" description="Helical" evidence="10">
    <location>
        <begin position="422"/>
        <end position="440"/>
    </location>
</feature>
<dbReference type="InterPro" id="IPR034003">
    <property type="entry name" value="ABCG_PDR_2"/>
</dbReference>
<dbReference type="SMART" id="SM00382">
    <property type="entry name" value="AAA"/>
    <property type="match status" value="2"/>
</dbReference>
<sequence>MEEIDNSNNSPSYRDDIPIPDNNTPLEEGGVELQQIKFKKVGSSDAIVDINPSNLEQHIREKLTNSPDKTGMYVTAKNLSFYVDNGKKKVSEFEKRTYLLNDLSFSLKPGRMVLLMGSPGAGKSVLIKTLADRMSAGTLEGELLFNNRPIDHETHQKDTIYVNQEDRHIALLTVKETLEFSAQCNMGENVSEQEKKERVDMILEQLGLSHTVNTIIGNQFFRGISGGQKRRVTIASEFTKCPNLILMDEPTTGLDSATAFNVCNKVKSITIEGKTSTIISLLQPSPELTNLFDDVMILSEHGKLAYFGPMESMLPYFESINISPLPNQPLAEFIQEVAEDPKKYISDGSDQVEHIDLQKLFKESIYYQGVQDLINQHSSITNLTDHSNGNNHENSMKYEFKLLLQRHLKIMKILRPQYVTRWVQALFMGFVVGSLFFQMGNTQADARNRFGLIYYAMVLHIWTTIGSIEEFYTLRSIYYDQKDGKFYKPFGYFITIVITKFPIAIIEALLFSITCYWISGFRARADSFLIFVLGMFLTNIIAQGIFQACSAFVESQLMTSLITPAIVVLCMIFSGYMLPKPQIPGWWIWTHYLSPLKYVIDMISSNELYGLTFGCSPEELIPPPSAEDFISVYQGVQICPITEGEVFLKQFGMSENFYFRWIDIVIVLAFAIALFGLFYVGLVYVKFEAKKPPKTVDQKKKKAKKDKKVVASSHHMKGCYMTIQNLNYFVDSVQKNKETGKNEKVKLHLLTNVNGYVVPGMCALMGPSGAGKSTLLDVLSRRKNMGEITGEIKVNNQSIEDINLNRFTAYVEQQDILSANLTVFEAIEFSANCRLPASYSISDKEKLINEILEVLNLNKLKNTKIGANPTIGISLANRKKVSIGIELASDPHLLFLDEPTSGLDSTAALKVMNCVKKIADTGRTVICTIHQPSQEIFEKFDQLLLLDKGNVIYFGKTGEDSKEVVEYFTNLGYQHDEKRNPADFILEIAENKTHLNPIESYKESIQCRETISKLADISSIVPEGHDIPKYKGLYSAPFGIIMRSLLKRAWLNHVRRPQTIVLRFLRSFIPALVIGTMFLRLGNDQSDARNKIAMVFLGFLFAGMASIGKIPTVIEDRSVYYRDSASGTYPPVLYLLAGFITDIPMCLLTTFSYWIPFYFLTGLAIGDHGSKFFFSLGVFFLVVMTYDALAMCFALTLPTIPIATLFNGMSLNMYGLFGGFFIPRVNIPKAWLFMHYAVGSKYGLETLSVNELEDQPFYCPNNEGAYEISLPNNSTVYYCPINNGNDMIARYGFDRDRKGWNCLILGGYIIGYTFIGYLALKYIKHMKR</sequence>